<dbReference type="AlphaFoldDB" id="A0A7C9R548"/>
<protein>
    <submittedName>
        <fullName evidence="2">Uncharacterized protein</fullName>
    </submittedName>
</protein>
<feature type="transmembrane region" description="Helical" evidence="1">
    <location>
        <begin position="6"/>
        <end position="25"/>
    </location>
</feature>
<evidence type="ECO:0000313" key="3">
    <source>
        <dbReference type="Proteomes" id="UP000481252"/>
    </source>
</evidence>
<name>A0A7C9R548_9HYPH</name>
<keyword evidence="1" id="KW-0812">Transmembrane</keyword>
<evidence type="ECO:0000313" key="2">
    <source>
        <dbReference type="EMBL" id="NGN40139.1"/>
    </source>
</evidence>
<accession>A0A7C9R548</accession>
<comment type="caution">
    <text evidence="2">The sequence shown here is derived from an EMBL/GenBank/DDBJ whole genome shotgun (WGS) entry which is preliminary data.</text>
</comment>
<proteinExistence type="predicted"/>
<organism evidence="2 3">
    <name type="scientific">Mesorhizobium zhangyense</name>
    <dbReference type="NCBI Taxonomy" id="1776730"/>
    <lineage>
        <taxon>Bacteria</taxon>
        <taxon>Pseudomonadati</taxon>
        <taxon>Pseudomonadota</taxon>
        <taxon>Alphaproteobacteria</taxon>
        <taxon>Hyphomicrobiales</taxon>
        <taxon>Phyllobacteriaceae</taxon>
        <taxon>Mesorhizobium</taxon>
    </lineage>
</organism>
<keyword evidence="1" id="KW-0472">Membrane</keyword>
<keyword evidence="3" id="KW-1185">Reference proteome</keyword>
<sequence>MPTYAIVIVGAGVLAFIAGCILIWMERRKLKDFSGREAVPSGPDVGGFDGGGL</sequence>
<reference evidence="2 3" key="1">
    <citation type="submission" date="2020-02" db="EMBL/GenBank/DDBJ databases">
        <title>Genome sequence of the type strain CGMCC 1.15528 of Mesorhizobium zhangyense.</title>
        <authorList>
            <person name="Gao J."/>
            <person name="Sun J."/>
        </authorList>
    </citation>
    <scope>NUCLEOTIDE SEQUENCE [LARGE SCALE GENOMIC DNA]</scope>
    <source>
        <strain evidence="2 3">CGMCC 1.15528</strain>
    </source>
</reference>
<keyword evidence="1" id="KW-1133">Transmembrane helix</keyword>
<dbReference type="Proteomes" id="UP000481252">
    <property type="component" value="Unassembled WGS sequence"/>
</dbReference>
<gene>
    <name evidence="2" type="ORF">G6N74_03595</name>
</gene>
<dbReference type="EMBL" id="JAAKZG010000001">
    <property type="protein sequence ID" value="NGN40139.1"/>
    <property type="molecule type" value="Genomic_DNA"/>
</dbReference>
<evidence type="ECO:0000256" key="1">
    <source>
        <dbReference type="SAM" id="Phobius"/>
    </source>
</evidence>
<dbReference type="RefSeq" id="WP_165114361.1">
    <property type="nucleotide sequence ID" value="NZ_JAAKZG010000001.1"/>
</dbReference>